<proteinExistence type="predicted"/>
<evidence type="ECO:0000256" key="1">
    <source>
        <dbReference type="SAM" id="Phobius"/>
    </source>
</evidence>
<gene>
    <name evidence="2" type="ORF">EBB59_04030</name>
</gene>
<reference evidence="2 3" key="1">
    <citation type="submission" date="2018-10" db="EMBL/GenBank/DDBJ databases">
        <title>Proposal of Lysobacter pythonis sp. nov. isolated from royal pythons (Python regius).</title>
        <authorList>
            <person name="Hans-Juergen B."/>
            <person name="Huptas C."/>
            <person name="Sandra B."/>
            <person name="Igor L."/>
            <person name="Joachim S."/>
            <person name="Siegfried S."/>
            <person name="Mareike W."/>
            <person name="Peter K."/>
        </authorList>
    </citation>
    <scope>NUCLEOTIDE SEQUENCE [LARGE SCALE GENOMIC DNA]</scope>
    <source>
        <strain evidence="2 3">4284/11</strain>
    </source>
</reference>
<keyword evidence="1" id="KW-0472">Membrane</keyword>
<accession>A0A3M2I3N2</accession>
<organism evidence="2 3">
    <name type="scientific">Solilutibacter pythonis</name>
    <dbReference type="NCBI Taxonomy" id="2483112"/>
    <lineage>
        <taxon>Bacteria</taxon>
        <taxon>Pseudomonadati</taxon>
        <taxon>Pseudomonadota</taxon>
        <taxon>Gammaproteobacteria</taxon>
        <taxon>Lysobacterales</taxon>
        <taxon>Lysobacteraceae</taxon>
        <taxon>Solilutibacter</taxon>
    </lineage>
</organism>
<protein>
    <submittedName>
        <fullName evidence="2">Uncharacterized protein</fullName>
    </submittedName>
</protein>
<evidence type="ECO:0000313" key="3">
    <source>
        <dbReference type="Proteomes" id="UP000275012"/>
    </source>
</evidence>
<keyword evidence="1" id="KW-0812">Transmembrane</keyword>
<dbReference type="Proteomes" id="UP000275012">
    <property type="component" value="Unassembled WGS sequence"/>
</dbReference>
<dbReference type="RefSeq" id="WP_122100865.1">
    <property type="nucleotide sequence ID" value="NZ_RFLY01000004.1"/>
</dbReference>
<keyword evidence="1" id="KW-1133">Transmembrane helix</keyword>
<feature type="transmembrane region" description="Helical" evidence="1">
    <location>
        <begin position="12"/>
        <end position="28"/>
    </location>
</feature>
<comment type="caution">
    <text evidence="2">The sequence shown here is derived from an EMBL/GenBank/DDBJ whole genome shotgun (WGS) entry which is preliminary data.</text>
</comment>
<sequence length="60" mass="6561">MRSPTQQTGYVTIEYVIVLICAVVVLLAKPDVITQIVDAIKQIYSAFVYAISFSSIPSPV</sequence>
<dbReference type="AlphaFoldDB" id="A0A3M2I3N2"/>
<keyword evidence="3" id="KW-1185">Reference proteome</keyword>
<dbReference type="OrthoDB" id="6006818at2"/>
<name>A0A3M2I3N2_9GAMM</name>
<evidence type="ECO:0000313" key="2">
    <source>
        <dbReference type="EMBL" id="RMH93822.1"/>
    </source>
</evidence>
<dbReference type="EMBL" id="RFLY01000004">
    <property type="protein sequence ID" value="RMH93822.1"/>
    <property type="molecule type" value="Genomic_DNA"/>
</dbReference>